<feature type="signal peptide" evidence="4">
    <location>
        <begin position="1"/>
        <end position="33"/>
    </location>
</feature>
<keyword evidence="2" id="KW-0547">Nucleotide-binding</keyword>
<sequence length="461" mass="51287">MSQRTRLRRTSYLLLIAVTLLTLLCLCPHGAFATESQEDPYGPIVGINLGSVNSRIAVFRDGEVEMIDTIPSLSPNAYPQPLDVMREEAISQLFQNLKERADAYLGDNVTHTVVTIPERYGNAERQAIKSAAKIAGLEALRIVNEPVAVVHAHGLNEVYEDMKVLIFDFGGVTCDVTLLSIEDGVSETLASASDSSIGGERITDRLVERLVSAYEIEIGALVPTDDSEDISKLRRYVEQAKRFVSQRFAWQEIHEIPTFEGEDGYITQWLLESLSEDLFAHSIDLVDQVLEDANVTKEEVDKIILAGGSSRIAKVQDLLQEHFAKEPTIDINPEKAAVRGAAIYGNKLRFVQPDACCCCDWPLWPHQLGIETCDGIVKYIPVLPVVPFRRTYNFSTFKDDQTSVRIGVYSGERPYAKDNLLIESFELKGIAPAPRGVSQIEVTFEIDSDFYLQVSALDRAT</sequence>
<dbReference type="Proteomes" id="UP000053558">
    <property type="component" value="Unassembled WGS sequence"/>
</dbReference>
<protein>
    <submittedName>
        <fullName evidence="5">HSP70-domain-containing protein</fullName>
    </submittedName>
</protein>
<dbReference type="GO" id="GO:0140662">
    <property type="term" value="F:ATP-dependent protein folding chaperone"/>
    <property type="evidence" value="ECO:0007669"/>
    <property type="project" value="InterPro"/>
</dbReference>
<comment type="similarity">
    <text evidence="1">Belongs to the heat shock protein 70 family.</text>
</comment>
<dbReference type="EMBL" id="JH711580">
    <property type="protein sequence ID" value="EIW79714.1"/>
    <property type="molecule type" value="Genomic_DNA"/>
</dbReference>
<evidence type="ECO:0000256" key="1">
    <source>
        <dbReference type="ARBA" id="ARBA00007381"/>
    </source>
</evidence>
<evidence type="ECO:0000256" key="3">
    <source>
        <dbReference type="ARBA" id="ARBA00022840"/>
    </source>
</evidence>
<dbReference type="Gene3D" id="3.30.420.40">
    <property type="match status" value="2"/>
</dbReference>
<evidence type="ECO:0000313" key="5">
    <source>
        <dbReference type="EMBL" id="EIW79714.1"/>
    </source>
</evidence>
<dbReference type="RefSeq" id="XP_007770077.1">
    <property type="nucleotide sequence ID" value="XM_007771887.1"/>
</dbReference>
<evidence type="ECO:0000313" key="6">
    <source>
        <dbReference type="Proteomes" id="UP000053558"/>
    </source>
</evidence>
<keyword evidence="4" id="KW-0732">Signal</keyword>
<feature type="chain" id="PRO_5024367525" evidence="4">
    <location>
        <begin position="34"/>
        <end position="461"/>
    </location>
</feature>
<keyword evidence="3" id="KW-0067">ATP-binding</keyword>
<dbReference type="GeneID" id="19202002"/>
<dbReference type="GO" id="GO:0005524">
    <property type="term" value="F:ATP binding"/>
    <property type="evidence" value="ECO:0007669"/>
    <property type="project" value="UniProtKB-KW"/>
</dbReference>
<dbReference type="SUPFAM" id="SSF53067">
    <property type="entry name" value="Actin-like ATPase domain"/>
    <property type="match status" value="2"/>
</dbReference>
<dbReference type="KEGG" id="cput:CONPUDRAFT_144899"/>
<comment type="caution">
    <text evidence="5">The sequence shown here is derived from an EMBL/GenBank/DDBJ whole genome shotgun (WGS) entry which is preliminary data.</text>
</comment>
<dbReference type="Pfam" id="PF00012">
    <property type="entry name" value="HSP70"/>
    <property type="match status" value="1"/>
</dbReference>
<dbReference type="PANTHER" id="PTHR19375">
    <property type="entry name" value="HEAT SHOCK PROTEIN 70KDA"/>
    <property type="match status" value="1"/>
</dbReference>
<dbReference type="FunFam" id="3.30.420.40:FF:000028">
    <property type="entry name" value="heat shock 70 kDa protein-like"/>
    <property type="match status" value="1"/>
</dbReference>
<dbReference type="SUPFAM" id="SSF100920">
    <property type="entry name" value="Heat shock protein 70kD (HSP70), peptide-binding domain"/>
    <property type="match status" value="1"/>
</dbReference>
<keyword evidence="6" id="KW-1185">Reference proteome</keyword>
<dbReference type="InterPro" id="IPR013126">
    <property type="entry name" value="Hsp_70_fam"/>
</dbReference>
<proteinExistence type="inferred from homology"/>
<dbReference type="InterPro" id="IPR043129">
    <property type="entry name" value="ATPase_NBD"/>
</dbReference>
<reference evidence="6" key="1">
    <citation type="journal article" date="2012" name="Science">
        <title>The Paleozoic origin of enzymatic lignin decomposition reconstructed from 31 fungal genomes.</title>
        <authorList>
            <person name="Floudas D."/>
            <person name="Binder M."/>
            <person name="Riley R."/>
            <person name="Barry K."/>
            <person name="Blanchette R.A."/>
            <person name="Henrissat B."/>
            <person name="Martinez A.T."/>
            <person name="Otillar R."/>
            <person name="Spatafora J.W."/>
            <person name="Yadav J.S."/>
            <person name="Aerts A."/>
            <person name="Benoit I."/>
            <person name="Boyd A."/>
            <person name="Carlson A."/>
            <person name="Copeland A."/>
            <person name="Coutinho P.M."/>
            <person name="de Vries R.P."/>
            <person name="Ferreira P."/>
            <person name="Findley K."/>
            <person name="Foster B."/>
            <person name="Gaskell J."/>
            <person name="Glotzer D."/>
            <person name="Gorecki P."/>
            <person name="Heitman J."/>
            <person name="Hesse C."/>
            <person name="Hori C."/>
            <person name="Igarashi K."/>
            <person name="Jurgens J.A."/>
            <person name="Kallen N."/>
            <person name="Kersten P."/>
            <person name="Kohler A."/>
            <person name="Kuees U."/>
            <person name="Kumar T.K.A."/>
            <person name="Kuo A."/>
            <person name="LaButti K."/>
            <person name="Larrondo L.F."/>
            <person name="Lindquist E."/>
            <person name="Ling A."/>
            <person name="Lombard V."/>
            <person name="Lucas S."/>
            <person name="Lundell T."/>
            <person name="Martin R."/>
            <person name="McLaughlin D.J."/>
            <person name="Morgenstern I."/>
            <person name="Morin E."/>
            <person name="Murat C."/>
            <person name="Nagy L.G."/>
            <person name="Nolan M."/>
            <person name="Ohm R.A."/>
            <person name="Patyshakuliyeva A."/>
            <person name="Rokas A."/>
            <person name="Ruiz-Duenas F.J."/>
            <person name="Sabat G."/>
            <person name="Salamov A."/>
            <person name="Samejima M."/>
            <person name="Schmutz J."/>
            <person name="Slot J.C."/>
            <person name="St John F."/>
            <person name="Stenlid J."/>
            <person name="Sun H."/>
            <person name="Sun S."/>
            <person name="Syed K."/>
            <person name="Tsang A."/>
            <person name="Wiebenga A."/>
            <person name="Young D."/>
            <person name="Pisabarro A."/>
            <person name="Eastwood D.C."/>
            <person name="Martin F."/>
            <person name="Cullen D."/>
            <person name="Grigoriev I.V."/>
            <person name="Hibbett D.S."/>
        </authorList>
    </citation>
    <scope>NUCLEOTIDE SEQUENCE [LARGE SCALE GENOMIC DNA]</scope>
    <source>
        <strain evidence="6">RWD-64-598 SS2</strain>
    </source>
</reference>
<organism evidence="5 6">
    <name type="scientific">Coniophora puteana (strain RWD-64-598)</name>
    <name type="common">Brown rot fungus</name>
    <dbReference type="NCBI Taxonomy" id="741705"/>
    <lineage>
        <taxon>Eukaryota</taxon>
        <taxon>Fungi</taxon>
        <taxon>Dikarya</taxon>
        <taxon>Basidiomycota</taxon>
        <taxon>Agaricomycotina</taxon>
        <taxon>Agaricomycetes</taxon>
        <taxon>Agaricomycetidae</taxon>
        <taxon>Boletales</taxon>
        <taxon>Coniophorineae</taxon>
        <taxon>Coniophoraceae</taxon>
        <taxon>Coniophora</taxon>
    </lineage>
</organism>
<dbReference type="Gene3D" id="2.60.34.10">
    <property type="entry name" value="Substrate Binding Domain Of DNAk, Chain A, domain 1"/>
    <property type="match status" value="1"/>
</dbReference>
<dbReference type="Gene3D" id="3.90.640.10">
    <property type="entry name" value="Actin, Chain A, domain 4"/>
    <property type="match status" value="1"/>
</dbReference>
<accession>A0A5M3MLQ5</accession>
<name>A0A5M3MLQ5_CONPW</name>
<dbReference type="AlphaFoldDB" id="A0A5M3MLQ5"/>
<evidence type="ECO:0000256" key="2">
    <source>
        <dbReference type="ARBA" id="ARBA00022741"/>
    </source>
</evidence>
<gene>
    <name evidence="5" type="ORF">CONPUDRAFT_144899</name>
</gene>
<dbReference type="PRINTS" id="PR00301">
    <property type="entry name" value="HEATSHOCK70"/>
</dbReference>
<dbReference type="InterPro" id="IPR029047">
    <property type="entry name" value="HSP70_peptide-bd_sf"/>
</dbReference>
<evidence type="ECO:0000256" key="4">
    <source>
        <dbReference type="SAM" id="SignalP"/>
    </source>
</evidence>